<gene>
    <name evidence="1" type="ORF">SAMN04488065_0065</name>
</gene>
<dbReference type="EMBL" id="FNQT01000001">
    <property type="protein sequence ID" value="SDZ75607.1"/>
    <property type="molecule type" value="Genomic_DNA"/>
</dbReference>
<accession>A0A1H3VLD8</accession>
<organism evidence="1 2">
    <name type="scientific">Haloplanus vescus</name>
    <dbReference type="NCBI Taxonomy" id="555874"/>
    <lineage>
        <taxon>Archaea</taxon>
        <taxon>Methanobacteriati</taxon>
        <taxon>Methanobacteriota</taxon>
        <taxon>Stenosarchaea group</taxon>
        <taxon>Halobacteria</taxon>
        <taxon>Halobacteriales</taxon>
        <taxon>Haloferacaceae</taxon>
        <taxon>Haloplanus</taxon>
    </lineage>
</organism>
<evidence type="ECO:0000313" key="2">
    <source>
        <dbReference type="Proteomes" id="UP000236755"/>
    </source>
</evidence>
<sequence>MDADALRTALETDYADELDRLGSPALLQALSGGDPDPTALLAAAADSEHAARETFRQWVADTADPTLRETFNAVVEQEDEHFRRVRAHLPDDATPPEGAGPMHAYLRGRTDPIQRVAGGMVGRTLVSLRTHARLIDFFDERGAADRADLFRDLRAETEACLEDGLEALDARADSDDWDAAEAVAGYTITLAADDLNDPR</sequence>
<dbReference type="Proteomes" id="UP000236755">
    <property type="component" value="Unassembled WGS sequence"/>
</dbReference>
<reference evidence="1 2" key="1">
    <citation type="submission" date="2016-10" db="EMBL/GenBank/DDBJ databases">
        <authorList>
            <person name="de Groot N.N."/>
        </authorList>
    </citation>
    <scope>NUCLEOTIDE SEQUENCE [LARGE SCALE GENOMIC DNA]</scope>
    <source>
        <strain evidence="1 2">CGMCC 1.8712</strain>
    </source>
</reference>
<dbReference type="STRING" id="555874.SAMN04488065_0065"/>
<dbReference type="AlphaFoldDB" id="A0A1H3VLD8"/>
<evidence type="ECO:0000313" key="1">
    <source>
        <dbReference type="EMBL" id="SDZ75607.1"/>
    </source>
</evidence>
<name>A0A1H3VLD8_9EURY</name>
<proteinExistence type="predicted"/>
<protein>
    <recommendedName>
        <fullName evidence="3">Rubrerythrin</fullName>
    </recommendedName>
</protein>
<dbReference type="InterPro" id="IPR009078">
    <property type="entry name" value="Ferritin-like_SF"/>
</dbReference>
<dbReference type="OrthoDB" id="306160at2157"/>
<evidence type="ECO:0008006" key="3">
    <source>
        <dbReference type="Google" id="ProtNLM"/>
    </source>
</evidence>
<keyword evidence="2" id="KW-1185">Reference proteome</keyword>
<dbReference type="RefSeq" id="WP_092629721.1">
    <property type="nucleotide sequence ID" value="NZ_FNQT01000001.1"/>
</dbReference>
<dbReference type="SUPFAM" id="SSF47240">
    <property type="entry name" value="Ferritin-like"/>
    <property type="match status" value="1"/>
</dbReference>